<dbReference type="Proteomes" id="UP000050865">
    <property type="component" value="Unassembled WGS sequence"/>
</dbReference>
<name>A0A0R2F804_9LACO</name>
<dbReference type="Gene3D" id="3.20.20.100">
    <property type="entry name" value="NADP-dependent oxidoreductase domain"/>
    <property type="match status" value="1"/>
</dbReference>
<keyword evidence="3" id="KW-1185">Reference proteome</keyword>
<proteinExistence type="predicted"/>
<evidence type="ECO:0000313" key="3">
    <source>
        <dbReference type="Proteomes" id="UP000050865"/>
    </source>
</evidence>
<gene>
    <name evidence="2" type="ORF">FC75_GL002284</name>
</gene>
<dbReference type="PANTHER" id="PTHR43638:SF3">
    <property type="entry name" value="ALDEHYDE REDUCTASE"/>
    <property type="match status" value="1"/>
</dbReference>
<dbReference type="GO" id="GO:0016491">
    <property type="term" value="F:oxidoreductase activity"/>
    <property type="evidence" value="ECO:0007669"/>
    <property type="project" value="InterPro"/>
</dbReference>
<dbReference type="InterPro" id="IPR036812">
    <property type="entry name" value="NAD(P)_OxRdtase_dom_sf"/>
</dbReference>
<evidence type="ECO:0000313" key="2">
    <source>
        <dbReference type="EMBL" id="KRN21482.1"/>
    </source>
</evidence>
<evidence type="ECO:0000259" key="1">
    <source>
        <dbReference type="Pfam" id="PF00248"/>
    </source>
</evidence>
<dbReference type="SUPFAM" id="SSF51430">
    <property type="entry name" value="NAD(P)-linked oxidoreductase"/>
    <property type="match status" value="1"/>
</dbReference>
<dbReference type="PRINTS" id="PR00069">
    <property type="entry name" value="ALDKETRDTASE"/>
</dbReference>
<dbReference type="RefSeq" id="WP_056989675.1">
    <property type="nucleotide sequence ID" value="NZ_AYZJ01000050.1"/>
</dbReference>
<dbReference type="PATRIC" id="fig|1423730.4.peg.2372"/>
<dbReference type="EMBL" id="AYZJ01000050">
    <property type="protein sequence ID" value="KRN21482.1"/>
    <property type="molecule type" value="Genomic_DNA"/>
</dbReference>
<sequence length="280" mass="29779">MKTTKLNGSTTLALGIGTWELGEGDASRSAREVAAIRAGLDAGLTLIDTAEMYGEGAAETLVGQAIAPYDRSALYLVSKFYPWHATAVQMRQSLEASLQRLGTDYLDLYLLHWPGQTPLAETLAGLADLKKAGLIRAYGLSNFDQPALKEARALPGGQAIAANEVLYNVEARGIEFDLIPYQAKIGMPLLGYSPFGSGNGQQISISASIKQLAHSMHLSVHQVLLAWAGRGSVIPLVKTGSAAHMQANLGALDVTLTEEQLAIIDANFPAPTRKVPLQSI</sequence>
<dbReference type="AlphaFoldDB" id="A0A0R2F804"/>
<dbReference type="PANTHER" id="PTHR43638">
    <property type="entry name" value="OXIDOREDUCTASE, ALDO/KETO REDUCTASE FAMILY PROTEIN"/>
    <property type="match status" value="1"/>
</dbReference>
<comment type="caution">
    <text evidence="2">The sequence shown here is derived from an EMBL/GenBank/DDBJ whole genome shotgun (WGS) entry which is preliminary data.</text>
</comment>
<dbReference type="InterPro" id="IPR020471">
    <property type="entry name" value="AKR"/>
</dbReference>
<protein>
    <submittedName>
        <fullName evidence="2">2,5-diketo-D-gluconate reductase</fullName>
    </submittedName>
</protein>
<accession>A0A0R2F804</accession>
<dbReference type="InterPro" id="IPR023210">
    <property type="entry name" value="NADP_OxRdtase_dom"/>
</dbReference>
<dbReference type="Pfam" id="PF00248">
    <property type="entry name" value="Aldo_ket_red"/>
    <property type="match status" value="1"/>
</dbReference>
<organism evidence="2 3">
    <name type="scientific">Lacticaseibacillus camelliae DSM 22697 = JCM 13995</name>
    <dbReference type="NCBI Taxonomy" id="1423730"/>
    <lineage>
        <taxon>Bacteria</taxon>
        <taxon>Bacillati</taxon>
        <taxon>Bacillota</taxon>
        <taxon>Bacilli</taxon>
        <taxon>Lactobacillales</taxon>
        <taxon>Lactobacillaceae</taxon>
        <taxon>Lacticaseibacillus</taxon>
    </lineage>
</organism>
<reference evidence="2 3" key="1">
    <citation type="journal article" date="2015" name="Genome Announc.">
        <title>Expanding the biotechnology potential of lactobacilli through comparative genomics of 213 strains and associated genera.</title>
        <authorList>
            <person name="Sun Z."/>
            <person name="Harris H.M."/>
            <person name="McCann A."/>
            <person name="Guo C."/>
            <person name="Argimon S."/>
            <person name="Zhang W."/>
            <person name="Yang X."/>
            <person name="Jeffery I.B."/>
            <person name="Cooney J.C."/>
            <person name="Kagawa T.F."/>
            <person name="Liu W."/>
            <person name="Song Y."/>
            <person name="Salvetti E."/>
            <person name="Wrobel A."/>
            <person name="Rasinkangas P."/>
            <person name="Parkhill J."/>
            <person name="Rea M.C."/>
            <person name="O'Sullivan O."/>
            <person name="Ritari J."/>
            <person name="Douillard F.P."/>
            <person name="Paul Ross R."/>
            <person name="Yang R."/>
            <person name="Briner A.E."/>
            <person name="Felis G.E."/>
            <person name="de Vos W.M."/>
            <person name="Barrangou R."/>
            <person name="Klaenhammer T.R."/>
            <person name="Caufield P.W."/>
            <person name="Cui Y."/>
            <person name="Zhang H."/>
            <person name="O'Toole P.W."/>
        </authorList>
    </citation>
    <scope>NUCLEOTIDE SEQUENCE [LARGE SCALE GENOMIC DNA]</scope>
    <source>
        <strain evidence="2 3">DSM 22697</strain>
    </source>
</reference>
<feature type="domain" description="NADP-dependent oxidoreductase" evidence="1">
    <location>
        <begin position="14"/>
        <end position="266"/>
    </location>
</feature>
<dbReference type="STRING" id="1423730.FC75_GL002284"/>